<feature type="compositionally biased region" description="Basic and acidic residues" evidence="1">
    <location>
        <begin position="39"/>
        <end position="50"/>
    </location>
</feature>
<proteinExistence type="predicted"/>
<name>A0AAC8THX0_9BACT</name>
<accession>A0AAC8THX0</accession>
<dbReference type="AlphaFoldDB" id="A0AAC8THX0"/>
<evidence type="ECO:0000256" key="1">
    <source>
        <dbReference type="SAM" id="MobiDB-lite"/>
    </source>
</evidence>
<reference evidence="2 3" key="1">
    <citation type="submission" date="2015-05" db="EMBL/GenBank/DDBJ databases">
        <title>Genome assembly of Archangium gephyra DSM 2261.</title>
        <authorList>
            <person name="Sharma G."/>
            <person name="Subramanian S."/>
        </authorList>
    </citation>
    <scope>NUCLEOTIDE SEQUENCE [LARGE SCALE GENOMIC DNA]</scope>
    <source>
        <strain evidence="2 3">DSM 2261</strain>
    </source>
</reference>
<organism evidence="2 3">
    <name type="scientific">Archangium gephyra</name>
    <dbReference type="NCBI Taxonomy" id="48"/>
    <lineage>
        <taxon>Bacteria</taxon>
        <taxon>Pseudomonadati</taxon>
        <taxon>Myxococcota</taxon>
        <taxon>Myxococcia</taxon>
        <taxon>Myxococcales</taxon>
        <taxon>Cystobacterineae</taxon>
        <taxon>Archangiaceae</taxon>
        <taxon>Archangium</taxon>
    </lineage>
</organism>
<feature type="region of interest" description="Disordered" evidence="1">
    <location>
        <begin position="1"/>
        <end position="50"/>
    </location>
</feature>
<gene>
    <name evidence="2" type="ORF">AA314_06607</name>
</gene>
<dbReference type="Proteomes" id="UP000035579">
    <property type="component" value="Chromosome"/>
</dbReference>
<evidence type="ECO:0000313" key="2">
    <source>
        <dbReference type="EMBL" id="AKJ04981.1"/>
    </source>
</evidence>
<dbReference type="EMBL" id="CP011509">
    <property type="protein sequence ID" value="AKJ04981.1"/>
    <property type="molecule type" value="Genomic_DNA"/>
</dbReference>
<dbReference type="KEGG" id="age:AA314_06607"/>
<protein>
    <submittedName>
        <fullName evidence="2">Uncharacterized protein</fullName>
    </submittedName>
</protein>
<evidence type="ECO:0000313" key="3">
    <source>
        <dbReference type="Proteomes" id="UP000035579"/>
    </source>
</evidence>
<sequence length="50" mass="5198">MDRGFNPGGVAPSPRPSPGGRGEMGAVSARFLRGTPSRTDLKGLRAACRE</sequence>